<dbReference type="Proteomes" id="UP001335729">
    <property type="component" value="Unassembled WGS sequence"/>
</dbReference>
<accession>A0ABU7N080</accession>
<sequence length="535" mass="60064">MVRPKLEEVFTSSGIPKHTFVRPAEFSALQIALRTPGRCVVIEGPTGVGKTTALIKAIEVEIDRSKVQVEFLSARKQADRELLETIIELDNIGIVVIDDYHRLSTEMQHSVADRMKVLADEGITSTQLVILGITDAGKSLMSFGRDLSGRVDIIKLGRNPDSKVASLVGEGSAVMNADLPISEIVDASRGSFQLAQMLSYRCCLLSDILEQTETRQVPSVPFEVVLENVADGLAETFSDTAIRFAAGPRLNPEGRAPYLHLLRWLSESDEWSVRLTTAIATHPKVASSVSGVVYGDHLLDHIRSDDEFGHLLHYDSRNKFLTVEDPQFYFYLRTLLWDKFAAQVGFINIEFDAKYDFALSFAKDRRHSAKYLSQRLKEREISVFYDDDEQDRILAANLEEYLAPIYKSQASFVICFLSPDYPNRVWTRFESKHFHARFGSENVIPIVFSEPGGQALFDLHNNVGSWEVLANQPHEPQLDDLADSLSKKLAALRARPQVKAGEFYCSRCNLVLANSRKAPDRFNICEECGALMRID</sequence>
<dbReference type="InterPro" id="IPR027417">
    <property type="entry name" value="P-loop_NTPase"/>
</dbReference>
<dbReference type="SUPFAM" id="SSF52540">
    <property type="entry name" value="P-loop containing nucleoside triphosphate hydrolases"/>
    <property type="match status" value="1"/>
</dbReference>
<dbReference type="CDD" id="cd00009">
    <property type="entry name" value="AAA"/>
    <property type="match status" value="1"/>
</dbReference>
<feature type="domain" description="TIR" evidence="1">
    <location>
        <begin position="354"/>
        <end position="488"/>
    </location>
</feature>
<dbReference type="Gene3D" id="3.40.50.300">
    <property type="entry name" value="P-loop containing nucleotide triphosphate hydrolases"/>
    <property type="match status" value="1"/>
</dbReference>
<dbReference type="EMBL" id="JAZDUE010000028">
    <property type="protein sequence ID" value="MEE4025982.1"/>
    <property type="molecule type" value="Genomic_DNA"/>
</dbReference>
<organism evidence="3 4">
    <name type="scientific">Gordonia prachuapensis</name>
    <dbReference type="NCBI Taxonomy" id="3115651"/>
    <lineage>
        <taxon>Bacteria</taxon>
        <taxon>Bacillati</taxon>
        <taxon>Actinomycetota</taxon>
        <taxon>Actinomycetes</taxon>
        <taxon>Mycobacteriales</taxon>
        <taxon>Gordoniaceae</taxon>
        <taxon>Gordonia</taxon>
    </lineage>
</organism>
<evidence type="ECO:0000259" key="2">
    <source>
        <dbReference type="SMART" id="SM00382"/>
    </source>
</evidence>
<gene>
    <name evidence="3" type="ORF">V1Y59_23070</name>
</gene>
<dbReference type="InterPro" id="IPR000157">
    <property type="entry name" value="TIR_dom"/>
</dbReference>
<name>A0ABU7N080_9ACTN</name>
<reference evidence="3 4" key="1">
    <citation type="submission" date="2024-01" db="EMBL/GenBank/DDBJ databases">
        <title>Draft genome sequence of Gordonia sp. PKS22-38.</title>
        <authorList>
            <person name="Suphannarot A."/>
            <person name="Mingma R."/>
        </authorList>
    </citation>
    <scope>NUCLEOTIDE SEQUENCE [LARGE SCALE GENOMIC DNA]</scope>
    <source>
        <strain evidence="3 4">PKS22-38</strain>
    </source>
</reference>
<protein>
    <submittedName>
        <fullName evidence="3">TIR domain-containing protein</fullName>
    </submittedName>
</protein>
<keyword evidence="4" id="KW-1185">Reference proteome</keyword>
<dbReference type="Gene3D" id="3.40.50.10140">
    <property type="entry name" value="Toll/interleukin-1 receptor homology (TIR) domain"/>
    <property type="match status" value="1"/>
</dbReference>
<dbReference type="RefSeq" id="WP_330507371.1">
    <property type="nucleotide sequence ID" value="NZ_JAZDUE010000028.1"/>
</dbReference>
<evidence type="ECO:0000259" key="1">
    <source>
        <dbReference type="SMART" id="SM00255"/>
    </source>
</evidence>
<dbReference type="SUPFAM" id="SSF52200">
    <property type="entry name" value="Toll/Interleukin receptor TIR domain"/>
    <property type="match status" value="1"/>
</dbReference>
<dbReference type="SMART" id="SM00255">
    <property type="entry name" value="TIR"/>
    <property type="match status" value="1"/>
</dbReference>
<dbReference type="SMART" id="SM00382">
    <property type="entry name" value="AAA"/>
    <property type="match status" value="1"/>
</dbReference>
<feature type="domain" description="AAA+ ATPase" evidence="2">
    <location>
        <begin position="36"/>
        <end position="161"/>
    </location>
</feature>
<evidence type="ECO:0000313" key="4">
    <source>
        <dbReference type="Proteomes" id="UP001335729"/>
    </source>
</evidence>
<evidence type="ECO:0000313" key="3">
    <source>
        <dbReference type="EMBL" id="MEE4025982.1"/>
    </source>
</evidence>
<comment type="caution">
    <text evidence="3">The sequence shown here is derived from an EMBL/GenBank/DDBJ whole genome shotgun (WGS) entry which is preliminary data.</text>
</comment>
<dbReference type="InterPro" id="IPR003593">
    <property type="entry name" value="AAA+_ATPase"/>
</dbReference>
<dbReference type="InterPro" id="IPR035897">
    <property type="entry name" value="Toll_tir_struct_dom_sf"/>
</dbReference>
<dbReference type="Pfam" id="PF13676">
    <property type="entry name" value="TIR_2"/>
    <property type="match status" value="1"/>
</dbReference>
<proteinExistence type="predicted"/>